<dbReference type="GO" id="GO:0043679">
    <property type="term" value="C:axon terminus"/>
    <property type="evidence" value="ECO:0007669"/>
    <property type="project" value="TreeGrafter"/>
</dbReference>
<proteinExistence type="predicted"/>
<dbReference type="GO" id="GO:0060079">
    <property type="term" value="P:excitatory postsynaptic potential"/>
    <property type="evidence" value="ECO:0007669"/>
    <property type="project" value="TreeGrafter"/>
</dbReference>
<dbReference type="GO" id="GO:0007218">
    <property type="term" value="P:neuropeptide signaling pathway"/>
    <property type="evidence" value="ECO:0007669"/>
    <property type="project" value="UniProtKB-KW"/>
</dbReference>
<dbReference type="PANTHER" id="PTHR15044:SF0">
    <property type="entry name" value="PRO-FMRFAMIDE-RELATED NEUROPEPTIDE FF"/>
    <property type="match status" value="1"/>
</dbReference>
<accession>A0A9J7F6T8</accession>
<dbReference type="RefSeq" id="XP_027252546.1">
    <property type="nucleotide sequence ID" value="XM_027396745.2"/>
</dbReference>
<gene>
    <name evidence="2" type="primary">Npff</name>
</gene>
<name>A0A9J7F6T8_CRIGR</name>
<dbReference type="Pfam" id="PF15085">
    <property type="entry name" value="NPFF"/>
    <property type="match status" value="1"/>
</dbReference>
<reference evidence="2" key="3">
    <citation type="submission" date="2025-08" db="UniProtKB">
        <authorList>
            <consortium name="RefSeq"/>
        </authorList>
    </citation>
    <scope>IDENTIFICATION</scope>
    <source>
        <strain evidence="2">17A/GY</strain>
        <tissue evidence="2">Liver</tissue>
    </source>
</reference>
<evidence type="ECO:0000313" key="2">
    <source>
        <dbReference type="RefSeq" id="XP_027252546.1"/>
    </source>
</evidence>
<reference evidence="1" key="1">
    <citation type="journal article" date="2018" name="Biotechnol. Bioeng.">
        <title>A reference genome of the Chinese hamster based on a hybrid assembly strategy.</title>
        <authorList>
            <person name="Rupp O."/>
            <person name="MacDonald M.L."/>
            <person name="Li S."/>
            <person name="Dhiman H."/>
            <person name="Polson S."/>
            <person name="Griep S."/>
            <person name="Heffner K."/>
            <person name="Hernandez I."/>
            <person name="Brinkrolf K."/>
            <person name="Jadhav V."/>
            <person name="Samoudi M."/>
            <person name="Hao H."/>
            <person name="Kingham B."/>
            <person name="Goesmann A."/>
            <person name="Betenbaugh M.J."/>
            <person name="Lewis N.E."/>
            <person name="Borth N."/>
            <person name="Lee K.H."/>
        </authorList>
    </citation>
    <scope>NUCLEOTIDE SEQUENCE [LARGE SCALE GENOMIC DNA]</scope>
    <source>
        <strain evidence="1">17A/GY</strain>
    </source>
</reference>
<dbReference type="InterPro" id="IPR008065">
    <property type="entry name" value="NPFF"/>
</dbReference>
<protein>
    <submittedName>
        <fullName evidence="2">Pro-FMRFamide-related neuropeptide FF</fullName>
    </submittedName>
</protein>
<dbReference type="KEGG" id="cge:100765160"/>
<dbReference type="CTD" id="8620"/>
<dbReference type="PANTHER" id="PTHR15044">
    <property type="entry name" value="NEUROPEPTIDE FF"/>
    <property type="match status" value="1"/>
</dbReference>
<dbReference type="GO" id="GO:0001664">
    <property type="term" value="F:G protein-coupled receptor binding"/>
    <property type="evidence" value="ECO:0007669"/>
    <property type="project" value="TreeGrafter"/>
</dbReference>
<evidence type="ECO:0000313" key="1">
    <source>
        <dbReference type="Proteomes" id="UP001108280"/>
    </source>
</evidence>
<keyword evidence="2" id="KW-0527">Neuropeptide</keyword>
<organism evidence="1 2">
    <name type="scientific">Cricetulus griseus</name>
    <name type="common">Chinese hamster</name>
    <name type="synonym">Cricetulus barabensis griseus</name>
    <dbReference type="NCBI Taxonomy" id="10029"/>
    <lineage>
        <taxon>Eukaryota</taxon>
        <taxon>Metazoa</taxon>
        <taxon>Chordata</taxon>
        <taxon>Craniata</taxon>
        <taxon>Vertebrata</taxon>
        <taxon>Euteleostomi</taxon>
        <taxon>Mammalia</taxon>
        <taxon>Eutheria</taxon>
        <taxon>Euarchontoglires</taxon>
        <taxon>Glires</taxon>
        <taxon>Rodentia</taxon>
        <taxon>Myomorpha</taxon>
        <taxon>Muroidea</taxon>
        <taxon>Cricetidae</taxon>
        <taxon>Cricetinae</taxon>
        <taxon>Cricetulus</taxon>
    </lineage>
</organism>
<dbReference type="GO" id="GO:0030425">
    <property type="term" value="C:dendrite"/>
    <property type="evidence" value="ECO:0007669"/>
    <property type="project" value="TreeGrafter"/>
</dbReference>
<dbReference type="GO" id="GO:0043204">
    <property type="term" value="C:perikaryon"/>
    <property type="evidence" value="ECO:0007669"/>
    <property type="project" value="TreeGrafter"/>
</dbReference>
<keyword evidence="1" id="KW-1185">Reference proteome</keyword>
<dbReference type="PRINTS" id="PR01682">
    <property type="entry name" value="FMRFAMIDEPEP"/>
</dbReference>
<sequence>MHLIKSITPGLGWGRKLRAESPQGGMGGGSQVALNRAMHFYCLSTFPSRLLMRWGWGTAGIRGWCASGEVDGNMDSKRVAVRLLLLLLLLLDWGRTEEPGSRDGDQVFAEEDGGPYPSQYAQTPGSLLRFLLQAMKRPGRSPAFLFQPQRFGRSAWGSWSKEQLSPQAREFWSLAAPQRFGKK</sequence>
<reference evidence="1" key="2">
    <citation type="journal article" date="2020" name="Biotechnol. Bioeng.">
        <title>Chromosome-scale scaffolds for the Chinese hamster reference genome assembly to facilitate the study of the CHO epigenome.</title>
        <authorList>
            <person name="Hilliard W."/>
            <person name="MacDonald M."/>
            <person name="Lee K.H."/>
        </authorList>
    </citation>
    <scope>NUCLEOTIDE SEQUENCE [LARGE SCALE GENOMIC DNA]</scope>
    <source>
        <strain evidence="1">17A/GY</strain>
    </source>
</reference>
<dbReference type="OrthoDB" id="8878267at2759"/>
<dbReference type="GO" id="GO:0005615">
    <property type="term" value="C:extracellular space"/>
    <property type="evidence" value="ECO:0007669"/>
    <property type="project" value="TreeGrafter"/>
</dbReference>
<dbReference type="GO" id="GO:0005184">
    <property type="term" value="F:neuropeptide hormone activity"/>
    <property type="evidence" value="ECO:0007669"/>
    <property type="project" value="InterPro"/>
</dbReference>
<dbReference type="AlphaFoldDB" id="A0A9J7F6T8"/>
<dbReference type="RefSeq" id="XP_003507240.2">
    <property type="nucleotide sequence ID" value="XM_003507192.5"/>
</dbReference>
<dbReference type="GO" id="GO:0098794">
    <property type="term" value="C:postsynapse"/>
    <property type="evidence" value="ECO:0007669"/>
    <property type="project" value="GOC"/>
</dbReference>
<dbReference type="Proteomes" id="UP001108280">
    <property type="component" value="Chromosome 2"/>
</dbReference>
<dbReference type="GeneID" id="100765160"/>